<dbReference type="Gene3D" id="3.40.50.200">
    <property type="entry name" value="Peptidase S8/S53 domain"/>
    <property type="match status" value="1"/>
</dbReference>
<feature type="domain" description="Subtilisin-like protease fibronectin type-III" evidence="9">
    <location>
        <begin position="659"/>
        <end position="756"/>
    </location>
</feature>
<keyword evidence="3" id="KW-0732">Signal</keyword>
<dbReference type="Gene3D" id="2.60.40.2310">
    <property type="match status" value="1"/>
</dbReference>
<evidence type="ECO:0000313" key="10">
    <source>
        <dbReference type="EMBL" id="KAF6174318.1"/>
    </source>
</evidence>
<keyword evidence="5 7" id="KW-0720">Serine protease</keyword>
<dbReference type="Pfam" id="PF17766">
    <property type="entry name" value="fn3_6"/>
    <property type="match status" value="1"/>
</dbReference>
<dbReference type="GO" id="GO:0006508">
    <property type="term" value="P:proteolysis"/>
    <property type="evidence" value="ECO:0007669"/>
    <property type="project" value="UniProtKB-KW"/>
</dbReference>
<feature type="active site" description="Charge relay system" evidence="6 7">
    <location>
        <position position="542"/>
    </location>
</feature>
<dbReference type="EMBL" id="JACGCM010000276">
    <property type="protein sequence ID" value="KAF6174318.1"/>
    <property type="molecule type" value="Genomic_DNA"/>
</dbReference>
<evidence type="ECO:0000256" key="1">
    <source>
        <dbReference type="ARBA" id="ARBA00011073"/>
    </source>
</evidence>
<evidence type="ECO:0000256" key="4">
    <source>
        <dbReference type="ARBA" id="ARBA00022801"/>
    </source>
</evidence>
<evidence type="ECO:0000259" key="9">
    <source>
        <dbReference type="Pfam" id="PF17766"/>
    </source>
</evidence>
<feature type="non-terminal residue" evidence="10">
    <location>
        <position position="1"/>
    </location>
</feature>
<evidence type="ECO:0008006" key="12">
    <source>
        <dbReference type="Google" id="ProtNLM"/>
    </source>
</evidence>
<dbReference type="InterPro" id="IPR034197">
    <property type="entry name" value="Peptidases_S8_3"/>
</dbReference>
<dbReference type="OrthoDB" id="10256524at2759"/>
<reference evidence="10 11" key="1">
    <citation type="journal article" date="2020" name="IScience">
        <title>Genome Sequencing of the Endangered Kingdonia uniflora (Circaeasteraceae, Ranunculales) Reveals Potential Mechanisms of Evolutionary Specialization.</title>
        <authorList>
            <person name="Sun Y."/>
            <person name="Deng T."/>
            <person name="Zhang A."/>
            <person name="Moore M.J."/>
            <person name="Landis J.B."/>
            <person name="Lin N."/>
            <person name="Zhang H."/>
            <person name="Zhang X."/>
            <person name="Huang J."/>
            <person name="Zhang X."/>
            <person name="Sun H."/>
            <person name="Wang H."/>
        </authorList>
    </citation>
    <scope>NUCLEOTIDE SEQUENCE [LARGE SCALE GENOMIC DNA]</scope>
    <source>
        <strain evidence="10">TB1705</strain>
        <tissue evidence="10">Leaf</tissue>
    </source>
</reference>
<comment type="similarity">
    <text evidence="1 7">Belongs to the peptidase S8 family.</text>
</comment>
<dbReference type="PRINTS" id="PR00723">
    <property type="entry name" value="SUBTILISIN"/>
</dbReference>
<comment type="caution">
    <text evidence="10">The sequence shown here is derived from an EMBL/GenBank/DDBJ whole genome shotgun (WGS) entry which is preliminary data.</text>
</comment>
<gene>
    <name evidence="10" type="ORF">GIB67_040811</name>
</gene>
<evidence type="ECO:0000256" key="7">
    <source>
        <dbReference type="PROSITE-ProRule" id="PRU01240"/>
    </source>
</evidence>
<dbReference type="InterPro" id="IPR045051">
    <property type="entry name" value="SBT"/>
</dbReference>
<name>A0A7J7P560_9MAGN</name>
<evidence type="ECO:0000313" key="11">
    <source>
        <dbReference type="Proteomes" id="UP000541444"/>
    </source>
</evidence>
<evidence type="ECO:0000256" key="5">
    <source>
        <dbReference type="ARBA" id="ARBA00022825"/>
    </source>
</evidence>
<proteinExistence type="inferred from homology"/>
<evidence type="ECO:0000259" key="8">
    <source>
        <dbReference type="Pfam" id="PF00082"/>
    </source>
</evidence>
<dbReference type="PROSITE" id="PS51892">
    <property type="entry name" value="SUBTILASE"/>
    <property type="match status" value="1"/>
</dbReference>
<dbReference type="SUPFAM" id="SSF52743">
    <property type="entry name" value="Subtilisin-like"/>
    <property type="match status" value="1"/>
</dbReference>
<evidence type="ECO:0000256" key="6">
    <source>
        <dbReference type="PIRSR" id="PIRSR615500-1"/>
    </source>
</evidence>
<dbReference type="Proteomes" id="UP000541444">
    <property type="component" value="Unassembled WGS sequence"/>
</dbReference>
<dbReference type="InterPro" id="IPR036852">
    <property type="entry name" value="Peptidase_S8/S53_dom_sf"/>
</dbReference>
<dbReference type="InterPro" id="IPR000209">
    <property type="entry name" value="Peptidase_S8/S53_dom"/>
</dbReference>
<protein>
    <recommendedName>
        <fullName evidence="12">CO(2)-response secreted protease</fullName>
    </recommendedName>
</protein>
<evidence type="ECO:0000256" key="2">
    <source>
        <dbReference type="ARBA" id="ARBA00022670"/>
    </source>
</evidence>
<accession>A0A7J7P560</accession>
<sequence length="761" mass="81957">FAARLSQQEADNIARKIGVVSVFVDPIYKLHTTRSWDFLQYQTDVVIDSNLSSNSDPLSHGTDTVIGIIDTGIWPESESFKDKEIGPIPSRWKGVCMEGHDFSATTCNRFHFSSLYVYFILDMKLIDIPRIIRLFILTESRCGRKLIGARYYNSSVSSKATIKIHEQSPRDTLGHGTHTASTAAGNSIAGASYYGLATGTAKGGSPGSRIAIYKVCTSDGCRGSAILAAFDDAIADGVEILSLSLGASAFMKPDFSSDPVAIGSFHAVDKGITVVCSAGNDGPTSGTVVNAAPWILTVAATTIDRDLESDVVLGGNKVVKVMFSISSHHIWKGSEPTQNPNIYVLFVLQGEAINFSNLQKSPIYPLIYAESAKKSSSSKDDSRNCNPSSMDGAKIKGKIVLCEHSDDSYSKTEKMKEVKKLGGIGLVLIDELEKAIAFPFGDFPMTVISSKEGAEILSYINSTRKPVATILPTVSVTEYKPAPTVAYFSSRGPSLQTRNLLKPDIAAPGVNILAAWTGANSTSETPPTGQKPSQFNLLSGTSMSCPHVSGIAAFIKSNNPNWTPAAIKSAIMTTATEANNEKTPLTTDAGLMATPYDYGAGEINPTGTLQPGLIYEINTNEYLQFLCNYGYKLSTIKLISNTSTEFDCPKESNTDLISELNYPSIAISKFDGKNIKNITRTVTNVGADDETIYTASVKSLKELEVKVVPQTLQFTKRNKKLSYQVIFSSSSAIAGDLFGSITWSNGMYKVKSPFVVTSEGK</sequence>
<feature type="domain" description="Peptidase S8/S53" evidence="8">
    <location>
        <begin position="472"/>
        <end position="580"/>
    </location>
</feature>
<keyword evidence="2 7" id="KW-0645">Protease</keyword>
<feature type="domain" description="Peptidase S8/S53" evidence="8">
    <location>
        <begin position="61"/>
        <end position="373"/>
    </location>
</feature>
<dbReference type="PROSITE" id="PS00138">
    <property type="entry name" value="SUBTILASE_SER"/>
    <property type="match status" value="1"/>
</dbReference>
<dbReference type="AlphaFoldDB" id="A0A7J7P560"/>
<dbReference type="CDD" id="cd02120">
    <property type="entry name" value="PA_subtilisin_like"/>
    <property type="match status" value="1"/>
</dbReference>
<organism evidence="10 11">
    <name type="scientific">Kingdonia uniflora</name>
    <dbReference type="NCBI Taxonomy" id="39325"/>
    <lineage>
        <taxon>Eukaryota</taxon>
        <taxon>Viridiplantae</taxon>
        <taxon>Streptophyta</taxon>
        <taxon>Embryophyta</taxon>
        <taxon>Tracheophyta</taxon>
        <taxon>Spermatophyta</taxon>
        <taxon>Magnoliopsida</taxon>
        <taxon>Ranunculales</taxon>
        <taxon>Circaeasteraceae</taxon>
        <taxon>Kingdonia</taxon>
    </lineage>
</organism>
<feature type="active site" description="Charge relay system" evidence="6 7">
    <location>
        <position position="175"/>
    </location>
</feature>
<dbReference type="InterPro" id="IPR015500">
    <property type="entry name" value="Peptidase_S8_subtilisin-rel"/>
</dbReference>
<keyword evidence="11" id="KW-1185">Reference proteome</keyword>
<feature type="active site" description="Charge relay system" evidence="6 7">
    <location>
        <position position="70"/>
    </location>
</feature>
<evidence type="ECO:0000256" key="3">
    <source>
        <dbReference type="ARBA" id="ARBA00022729"/>
    </source>
</evidence>
<dbReference type="GO" id="GO:0004252">
    <property type="term" value="F:serine-type endopeptidase activity"/>
    <property type="evidence" value="ECO:0007669"/>
    <property type="project" value="UniProtKB-UniRule"/>
</dbReference>
<dbReference type="Pfam" id="PF00082">
    <property type="entry name" value="Peptidase_S8"/>
    <property type="match status" value="2"/>
</dbReference>
<dbReference type="PANTHER" id="PTHR10795">
    <property type="entry name" value="PROPROTEIN CONVERTASE SUBTILISIN/KEXIN"/>
    <property type="match status" value="1"/>
</dbReference>
<dbReference type="InterPro" id="IPR023828">
    <property type="entry name" value="Peptidase_S8_Ser-AS"/>
</dbReference>
<dbReference type="Gene3D" id="3.50.30.30">
    <property type="match status" value="1"/>
</dbReference>
<keyword evidence="4 7" id="KW-0378">Hydrolase</keyword>
<dbReference type="CDD" id="cd04852">
    <property type="entry name" value="Peptidases_S8_3"/>
    <property type="match status" value="1"/>
</dbReference>
<dbReference type="InterPro" id="IPR041469">
    <property type="entry name" value="Subtilisin-like_FN3"/>
</dbReference>